<dbReference type="AlphaFoldDB" id="A0A5J4W7X9"/>
<reference evidence="1 2" key="1">
    <citation type="submission" date="2019-03" db="EMBL/GenBank/DDBJ databases">
        <title>Single cell metagenomics reveals metabolic interactions within the superorganism composed of flagellate Streblomastix strix and complex community of Bacteroidetes bacteria on its surface.</title>
        <authorList>
            <person name="Treitli S.C."/>
            <person name="Kolisko M."/>
            <person name="Husnik F."/>
            <person name="Keeling P."/>
            <person name="Hampl V."/>
        </authorList>
    </citation>
    <scope>NUCLEOTIDE SEQUENCE [LARGE SCALE GENOMIC DNA]</scope>
    <source>
        <strain evidence="1">ST1C</strain>
    </source>
</reference>
<organism evidence="1 2">
    <name type="scientific">Streblomastix strix</name>
    <dbReference type="NCBI Taxonomy" id="222440"/>
    <lineage>
        <taxon>Eukaryota</taxon>
        <taxon>Metamonada</taxon>
        <taxon>Preaxostyla</taxon>
        <taxon>Oxymonadida</taxon>
        <taxon>Streblomastigidae</taxon>
        <taxon>Streblomastix</taxon>
    </lineage>
</organism>
<evidence type="ECO:0000313" key="1">
    <source>
        <dbReference type="EMBL" id="KAA6390978.1"/>
    </source>
</evidence>
<dbReference type="EMBL" id="SNRW01003034">
    <property type="protein sequence ID" value="KAA6390978.1"/>
    <property type="molecule type" value="Genomic_DNA"/>
</dbReference>
<evidence type="ECO:0000313" key="2">
    <source>
        <dbReference type="Proteomes" id="UP000324800"/>
    </source>
</evidence>
<dbReference type="Proteomes" id="UP000324800">
    <property type="component" value="Unassembled WGS sequence"/>
</dbReference>
<proteinExistence type="predicted"/>
<protein>
    <submittedName>
        <fullName evidence="1">Uncharacterized protein</fullName>
    </submittedName>
</protein>
<sequence length="137" mass="15898">MALRYFLNAQNQQSLSSFNTATVNLADYQDLARIWLGICSRQETDDANTNIGFTLLEVDHDYNDNIYEIIPKERSTEIIAICKVQLEFSQELILQRYTGIYLLMNNIVTMYCFKIGKDSLIIAPLEDVNLRLLVKFY</sequence>
<gene>
    <name evidence="1" type="ORF">EZS28_013492</name>
</gene>
<accession>A0A5J4W7X9</accession>
<name>A0A5J4W7X9_9EUKA</name>
<comment type="caution">
    <text evidence="1">The sequence shown here is derived from an EMBL/GenBank/DDBJ whole genome shotgun (WGS) entry which is preliminary data.</text>
</comment>